<dbReference type="Proteomes" id="UP001151760">
    <property type="component" value="Unassembled WGS sequence"/>
</dbReference>
<reference evidence="1" key="1">
    <citation type="journal article" date="2022" name="Int. J. Mol. Sci.">
        <title>Draft Genome of Tanacetum Coccineum: Genomic Comparison of Closely Related Tanacetum-Family Plants.</title>
        <authorList>
            <person name="Yamashiro T."/>
            <person name="Shiraishi A."/>
            <person name="Nakayama K."/>
            <person name="Satake H."/>
        </authorList>
    </citation>
    <scope>NUCLEOTIDE SEQUENCE</scope>
</reference>
<sequence length="144" mass="17089">MLLNFNDDAKDTDEEVEKVIKKKGKEKSVTEDTKDKKKSTLGYEDLTKPFKEVLKCPFTRRSIKFSSPRHMLPANAKIYDDKGDLEDQITRFTGWEPWREWPMPCECWMFQDGKTRAWFDKFPLGRINNWGDLQEKFLNRFGNA</sequence>
<accession>A0ABQ4YPI1</accession>
<organism evidence="1 2">
    <name type="scientific">Tanacetum coccineum</name>
    <dbReference type="NCBI Taxonomy" id="301880"/>
    <lineage>
        <taxon>Eukaryota</taxon>
        <taxon>Viridiplantae</taxon>
        <taxon>Streptophyta</taxon>
        <taxon>Embryophyta</taxon>
        <taxon>Tracheophyta</taxon>
        <taxon>Spermatophyta</taxon>
        <taxon>Magnoliopsida</taxon>
        <taxon>eudicotyledons</taxon>
        <taxon>Gunneridae</taxon>
        <taxon>Pentapetalae</taxon>
        <taxon>asterids</taxon>
        <taxon>campanulids</taxon>
        <taxon>Asterales</taxon>
        <taxon>Asteraceae</taxon>
        <taxon>Asteroideae</taxon>
        <taxon>Anthemideae</taxon>
        <taxon>Anthemidinae</taxon>
        <taxon>Tanacetum</taxon>
    </lineage>
</organism>
<name>A0ABQ4YPI1_9ASTR</name>
<reference evidence="1" key="2">
    <citation type="submission" date="2022-01" db="EMBL/GenBank/DDBJ databases">
        <authorList>
            <person name="Yamashiro T."/>
            <person name="Shiraishi A."/>
            <person name="Satake H."/>
            <person name="Nakayama K."/>
        </authorList>
    </citation>
    <scope>NUCLEOTIDE SEQUENCE</scope>
</reference>
<comment type="caution">
    <text evidence="1">The sequence shown here is derived from an EMBL/GenBank/DDBJ whole genome shotgun (WGS) entry which is preliminary data.</text>
</comment>
<dbReference type="EMBL" id="BQNB010010623">
    <property type="protein sequence ID" value="GJS79789.1"/>
    <property type="molecule type" value="Genomic_DNA"/>
</dbReference>
<keyword evidence="2" id="KW-1185">Reference proteome</keyword>
<evidence type="ECO:0000313" key="1">
    <source>
        <dbReference type="EMBL" id="GJS79789.1"/>
    </source>
</evidence>
<gene>
    <name evidence="1" type="ORF">Tco_0729670</name>
</gene>
<proteinExistence type="predicted"/>
<evidence type="ECO:0000313" key="2">
    <source>
        <dbReference type="Proteomes" id="UP001151760"/>
    </source>
</evidence>
<protein>
    <submittedName>
        <fullName evidence="1">Uncharacterized protein</fullName>
    </submittedName>
</protein>